<keyword evidence="2" id="KW-0808">Transferase</keyword>
<feature type="domain" description="Apple" evidence="11">
    <location>
        <begin position="1471"/>
        <end position="1560"/>
    </location>
</feature>
<dbReference type="Proteomes" id="UP000650467">
    <property type="component" value="Unassembled WGS sequence"/>
</dbReference>
<dbReference type="PANTHER" id="PTHR44329">
    <property type="entry name" value="SERINE/THREONINE-PROTEIN KINASE TNNI3K-RELATED"/>
    <property type="match status" value="1"/>
</dbReference>
<sequence>MCTLKTATCVEAGIGIGCLQRHAASVYFMQADRAVDQDLLTGPYRVSLHVLGLTGASGPWNTSAGACTQLGNPAAQAATLHTTLSARTLFSAVERTSRLLANRSRDPLPGPHYFWLSGRHQPQALRPWEQIQWQDGSSFVLEESVTVEQPGGCLAVAVVNGTAALRVVDCSTAGFTLCSAYAPGDYGIRLQVDSSLAIMFGDQFGGQEAAEFCAQRGAILHRPTGPRNMEGLAEITSLMKSDHWLDGLNTNAPDYANATYGDGSPIDATLLGKHGGDPVAPYCLAASGSYTETKPLYPVFCSATRWATLYDLWRTRDTRPVLSYLGALTNATAAGTSASTSGGGSLTWLDGSALDYQGAWNSTAVNTTAAGACLVLIRSVSGPALWEVAPWTECATLRRNFTCVAPAKPFLQPAASVISGRAPHEQPRLFELHLETPRTFPDAQEACQARGGNLASPSVGRDLEALKSLVYRLRHEAGYMDTMPDYFEFWVGATTNKTDVSVSYTDFTWVGNASAPFDFPMWYETFPIGQPVNFPVKDLPSAAVFTSPVGNPTFARRRSQISRPFICEVDVAETLAAQQADEDGTLYEVLRAPYALPFHAAEQVCQARGGHLAGASSPQQLGAVAQLCSAALQALPRAASGGFESHDVSDGCWVGLYCPVGYRGDVSFKDGFGERALHKLAGFQPSILQGSSCSAGSDLLWLDSRSTTGDGGMAGLLSGAAPSLSLSSRCGVVRPGASANSSTATLAMLPCKQFAAFVCERGGRGNPPSLPSIIMAQPAATAAPAASADPIPSWASRYHGCYALVEGQQRAAAAAASLALAPTPLPVLLSQNVSSLAQCYSLTRQAGLAFYTVTGGSACWGGATAPGLPFGNVSDDSACRQPCIGGDVGGSGSSIQQPGCAASGYAAVFALTASAATSTAAEAVPYVCLTEQLLAAPNATVVGQLHISPSQLFRCEALCSSLAACDLYTYDTLAGACVLLAVPGVASLTSLPVYDAQWARTTCVKAARLVAGATPRRLPSTSYTAAGSATHVCSASLGSRVRAAPVVAYSPQDSLPVSDLAACAASCNANATCQGFAVWPVAGSNRPLLLCGTRTGLVVDTSYDWLASRPWVELPDTIGSSNSSGDSSAGVEGCLVLPRLATPPAYVCTEYVDAAGWELRRLNSSDEQACRGACDADDDCALYVVYTAPPSCSLRSRPFYDSKVWPAVVGSNARPGSSYGGQVRSCLNTLRIIEPLISPARAERNRRVRFGKDDALHLCVPSMDGRGKDSFAADTHKDILCGEICVEHADCNYFITTADSPDTGACYAKNNFIPFSMGDNAEFPDTGGMTRYDLLGVLEICFHLERQLPRNPPAYVCAQQYSAVLAAGARNTTVATAYACEALCDAVASCVGYTWMAHNSTCVLGSSGSSNSSSTNSTGGLAARTTGPSWLASQTCVHGPRLMAGPTPDTGTQQQASAGQHVHAAGAWHFCVPAAGWAASAPDLLGAVSLPDAGNSSASYTAVRTCSQACASTAGCQLFSLSWRNDTDASPGCVLRGWSSTAVLAGPGSSQGSDPLALSCLVLASERAFPTVAGGLAHPRARPAAVQAYRSKQYSVYLQPASYSLAAATCQSAGEGGGQLLSVNSAQELTVVQALLRPYLQARMHPAAGSSQLDTTPFWTGLAWSGNGSSTSNGGCSGWCYSHGRATDATFVSSVLQSGAAGGCGALDLIGGAAGFRAANCTAWFLPFVCEYEMPPVAVDETYSRAQPLQLFPAQAGYSEALQLASAAGAVLAVVDLAAASTSGGSAGSAGRRRARALLQAQLGSTTVRFGSASAAASACGAQQLLSSGCWVQLQAPADACNSTGTTAALCGATALLVTDAASTTASTLQSLAGLGSGASSGSGSSTCAAALVSSASGNTSYVRAPCATQAAFLAAVVDPDAPLRAVLPVAALSPSPPPPQPIPPPVSSPIPQPTSAPPPTPNVAAPADSSSGGGGGGGSGDDTGLSGGAIAGIVVGSVVGGLVILGALLWGFMTWRRGTAGPNAKSSSGEHREFDSLAGGMQQGVPGVVVMMDDSSAGGHSSKAGKGAKAGGSLLGSGTHNSHMGSSQQSKGASGSHGTGTKTLSEQQEPADWSLEKSAEVQDALQGLLVTADDPDQDDVTWRIDPKTDITWAEEDQLGKGTFGVVYKGTYRGLPVAVKTVLRAVHGEFDGASLTSLLHEARILAKELMSQNLSQLITAAGSAQMPLETVLRISMDVASGLFQLHPTIVHRDLKPDNVLLDAAGRAKISDFGLARFKMQSYLVSTKNFAAGTLPYMAPEAFRDKLHGISEKADIYSLAIVIWSMLSGQLQPWADYHYAAILFKVSVQGERPPLPDDPARCPPRLASLLSRMWAQEPSARPGAGEVVKQLNIILREVSRGTSAGSVGTGVPMSATPSSGSTSNG</sequence>
<dbReference type="InterPro" id="IPR016186">
    <property type="entry name" value="C-type_lectin-like/link_sf"/>
</dbReference>
<evidence type="ECO:0000256" key="4">
    <source>
        <dbReference type="ARBA" id="ARBA00022777"/>
    </source>
</evidence>
<gene>
    <name evidence="12" type="ORF">HXX76_001348</name>
</gene>
<evidence type="ECO:0000256" key="3">
    <source>
        <dbReference type="ARBA" id="ARBA00022741"/>
    </source>
</evidence>
<dbReference type="EMBL" id="JAEHOC010000002">
    <property type="protein sequence ID" value="KAG2444604.1"/>
    <property type="molecule type" value="Genomic_DNA"/>
</dbReference>
<dbReference type="SMART" id="SM00034">
    <property type="entry name" value="CLECT"/>
    <property type="match status" value="3"/>
</dbReference>
<dbReference type="Pfam" id="PF14295">
    <property type="entry name" value="PAN_4"/>
    <property type="match status" value="4"/>
</dbReference>
<dbReference type="PROSITE" id="PS50011">
    <property type="entry name" value="PROTEIN_KINASE_DOM"/>
    <property type="match status" value="1"/>
</dbReference>
<dbReference type="InterPro" id="IPR016187">
    <property type="entry name" value="CTDL_fold"/>
</dbReference>
<dbReference type="SUPFAM" id="SSF56112">
    <property type="entry name" value="Protein kinase-like (PK-like)"/>
    <property type="match status" value="1"/>
</dbReference>
<feature type="compositionally biased region" description="Polar residues" evidence="7">
    <location>
        <begin position="2414"/>
        <end position="2424"/>
    </location>
</feature>
<evidence type="ECO:0000256" key="2">
    <source>
        <dbReference type="ARBA" id="ARBA00022679"/>
    </source>
</evidence>
<dbReference type="InterPro" id="IPR051681">
    <property type="entry name" value="Ser/Thr_Kinases-Pseudokinases"/>
</dbReference>
<proteinExistence type="predicted"/>
<evidence type="ECO:0000259" key="10">
    <source>
        <dbReference type="PROSITE" id="PS50041"/>
    </source>
</evidence>
<feature type="region of interest" description="Disordered" evidence="7">
    <location>
        <begin position="2401"/>
        <end position="2424"/>
    </location>
</feature>
<feature type="binding site" evidence="6">
    <location>
        <position position="2180"/>
    </location>
    <ligand>
        <name>ATP</name>
        <dbReference type="ChEBI" id="CHEBI:30616"/>
    </ligand>
</feature>
<comment type="caution">
    <text evidence="12">The sequence shown here is derived from an EMBL/GenBank/DDBJ whole genome shotgun (WGS) entry which is preliminary data.</text>
</comment>
<feature type="compositionally biased region" description="Pro residues" evidence="7">
    <location>
        <begin position="1935"/>
        <end position="1962"/>
    </location>
</feature>
<dbReference type="InterPro" id="IPR011009">
    <property type="entry name" value="Kinase-like_dom_sf"/>
</dbReference>
<dbReference type="Gene3D" id="1.10.510.10">
    <property type="entry name" value="Transferase(Phosphotransferase) domain 1"/>
    <property type="match status" value="1"/>
</dbReference>
<feature type="domain" description="C-type lectin" evidence="10">
    <location>
        <begin position="425"/>
        <end position="568"/>
    </location>
</feature>
<dbReference type="SMART" id="SM00220">
    <property type="entry name" value="S_TKc"/>
    <property type="match status" value="1"/>
</dbReference>
<evidence type="ECO:0000256" key="6">
    <source>
        <dbReference type="PROSITE-ProRule" id="PRU10141"/>
    </source>
</evidence>
<feature type="compositionally biased region" description="Low complexity" evidence="7">
    <location>
        <begin position="2052"/>
        <end position="2068"/>
    </location>
</feature>
<evidence type="ECO:0000256" key="1">
    <source>
        <dbReference type="ARBA" id="ARBA00022527"/>
    </source>
</evidence>
<name>A0A835WC51_CHLIN</name>
<dbReference type="PROSITE" id="PS50948">
    <property type="entry name" value="PAN"/>
    <property type="match status" value="1"/>
</dbReference>
<dbReference type="InterPro" id="IPR003609">
    <property type="entry name" value="Pan_app"/>
</dbReference>
<feature type="region of interest" description="Disordered" evidence="7">
    <location>
        <begin position="1935"/>
        <end position="1982"/>
    </location>
</feature>
<dbReference type="Pfam" id="PF07714">
    <property type="entry name" value="PK_Tyr_Ser-Thr"/>
    <property type="match status" value="1"/>
</dbReference>
<dbReference type="PROSITE" id="PS50041">
    <property type="entry name" value="C_TYPE_LECTIN_2"/>
    <property type="match status" value="1"/>
</dbReference>
<accession>A0A835WC51</accession>
<dbReference type="OrthoDB" id="535509at2759"/>
<reference evidence="12" key="1">
    <citation type="journal article" date="2020" name="bioRxiv">
        <title>Comparative genomics of Chlamydomonas.</title>
        <authorList>
            <person name="Craig R.J."/>
            <person name="Hasan A.R."/>
            <person name="Ness R.W."/>
            <person name="Keightley P.D."/>
        </authorList>
    </citation>
    <scope>NUCLEOTIDE SEQUENCE</scope>
    <source>
        <strain evidence="12">SAG 7.73</strain>
    </source>
</reference>
<keyword evidence="8" id="KW-0812">Transmembrane</keyword>
<keyword evidence="13" id="KW-1185">Reference proteome</keyword>
<dbReference type="InterPro" id="IPR017441">
    <property type="entry name" value="Protein_kinase_ATP_BS"/>
</dbReference>
<protein>
    <submittedName>
        <fullName evidence="12">Uncharacterized protein</fullName>
    </submittedName>
</protein>
<keyword evidence="1" id="KW-0723">Serine/threonine-protein kinase</keyword>
<dbReference type="PROSITE" id="PS00108">
    <property type="entry name" value="PROTEIN_KINASE_ST"/>
    <property type="match status" value="1"/>
</dbReference>
<feature type="compositionally biased region" description="Polar residues" evidence="7">
    <location>
        <begin position="2100"/>
        <end position="2109"/>
    </location>
</feature>
<dbReference type="InterPro" id="IPR001304">
    <property type="entry name" value="C-type_lectin-like"/>
</dbReference>
<feature type="region of interest" description="Disordered" evidence="7">
    <location>
        <begin position="2052"/>
        <end position="2117"/>
    </location>
</feature>
<dbReference type="Gene3D" id="3.10.100.10">
    <property type="entry name" value="Mannose-Binding Protein A, subunit A"/>
    <property type="match status" value="2"/>
</dbReference>
<feature type="transmembrane region" description="Helical" evidence="8">
    <location>
        <begin position="1990"/>
        <end position="2013"/>
    </location>
</feature>
<dbReference type="PANTHER" id="PTHR44329:SF214">
    <property type="entry name" value="PROTEIN KINASE DOMAIN-CONTAINING PROTEIN"/>
    <property type="match status" value="1"/>
</dbReference>
<keyword evidence="4" id="KW-0418">Kinase</keyword>
<evidence type="ECO:0000259" key="9">
    <source>
        <dbReference type="PROSITE" id="PS50011"/>
    </source>
</evidence>
<dbReference type="GO" id="GO:0005524">
    <property type="term" value="F:ATP binding"/>
    <property type="evidence" value="ECO:0007669"/>
    <property type="project" value="UniProtKB-UniRule"/>
</dbReference>
<dbReference type="InterPro" id="IPR000719">
    <property type="entry name" value="Prot_kinase_dom"/>
</dbReference>
<evidence type="ECO:0000256" key="8">
    <source>
        <dbReference type="SAM" id="Phobius"/>
    </source>
</evidence>
<keyword evidence="3 6" id="KW-0547">Nucleotide-binding</keyword>
<evidence type="ECO:0000313" key="13">
    <source>
        <dbReference type="Proteomes" id="UP000650467"/>
    </source>
</evidence>
<dbReference type="InterPro" id="IPR001245">
    <property type="entry name" value="Ser-Thr/Tyr_kinase_cat_dom"/>
</dbReference>
<dbReference type="GO" id="GO:0004674">
    <property type="term" value="F:protein serine/threonine kinase activity"/>
    <property type="evidence" value="ECO:0007669"/>
    <property type="project" value="UniProtKB-KW"/>
</dbReference>
<dbReference type="SUPFAM" id="SSF56436">
    <property type="entry name" value="C-type lectin-like"/>
    <property type="match status" value="3"/>
</dbReference>
<evidence type="ECO:0000313" key="12">
    <source>
        <dbReference type="EMBL" id="KAG2444604.1"/>
    </source>
</evidence>
<keyword evidence="8" id="KW-0472">Membrane</keyword>
<organism evidence="12 13">
    <name type="scientific">Chlamydomonas incerta</name>
    <dbReference type="NCBI Taxonomy" id="51695"/>
    <lineage>
        <taxon>Eukaryota</taxon>
        <taxon>Viridiplantae</taxon>
        <taxon>Chlorophyta</taxon>
        <taxon>core chlorophytes</taxon>
        <taxon>Chlorophyceae</taxon>
        <taxon>CS clade</taxon>
        <taxon>Chlamydomonadales</taxon>
        <taxon>Chlamydomonadaceae</taxon>
        <taxon>Chlamydomonas</taxon>
    </lineage>
</organism>
<feature type="compositionally biased region" description="Gly residues" evidence="7">
    <location>
        <begin position="1972"/>
        <end position="1982"/>
    </location>
</feature>
<dbReference type="CDD" id="cd00037">
    <property type="entry name" value="CLECT"/>
    <property type="match status" value="1"/>
</dbReference>
<dbReference type="PROSITE" id="PS00107">
    <property type="entry name" value="PROTEIN_KINASE_ATP"/>
    <property type="match status" value="1"/>
</dbReference>
<keyword evidence="5 6" id="KW-0067">ATP-binding</keyword>
<feature type="compositionally biased region" description="Low complexity" evidence="7">
    <location>
        <begin position="2086"/>
        <end position="2097"/>
    </location>
</feature>
<dbReference type="InterPro" id="IPR008271">
    <property type="entry name" value="Ser/Thr_kinase_AS"/>
</dbReference>
<evidence type="ECO:0000256" key="7">
    <source>
        <dbReference type="SAM" id="MobiDB-lite"/>
    </source>
</evidence>
<keyword evidence="8" id="KW-1133">Transmembrane helix</keyword>
<feature type="domain" description="Protein kinase" evidence="9">
    <location>
        <begin position="2153"/>
        <end position="2394"/>
    </location>
</feature>
<evidence type="ECO:0000259" key="11">
    <source>
        <dbReference type="PROSITE" id="PS50948"/>
    </source>
</evidence>
<evidence type="ECO:0000256" key="5">
    <source>
        <dbReference type="ARBA" id="ARBA00022840"/>
    </source>
</evidence>
<dbReference type="Gene3D" id="3.50.4.10">
    <property type="entry name" value="Hepatocyte Growth Factor"/>
    <property type="match status" value="1"/>
</dbReference>